<dbReference type="Gene3D" id="1.10.10.1150">
    <property type="entry name" value="Coenzyme PQQ synthesis protein D (PqqD)"/>
    <property type="match status" value="1"/>
</dbReference>
<keyword evidence="1" id="KW-0472">Membrane</keyword>
<feature type="transmembrane region" description="Helical" evidence="1">
    <location>
        <begin position="362"/>
        <end position="385"/>
    </location>
</feature>
<dbReference type="PANTHER" id="PTHR13325">
    <property type="entry name" value="PROTEASE M50 MEMBRANE-BOUND TRANSCRIPTION FACTOR SITE 2 PROTEASE"/>
    <property type="match status" value="1"/>
</dbReference>
<feature type="transmembrane region" description="Helical" evidence="1">
    <location>
        <begin position="164"/>
        <end position="183"/>
    </location>
</feature>
<name>A0A377QYZ5_9NEIS</name>
<feature type="transmembrane region" description="Helical" evidence="1">
    <location>
        <begin position="259"/>
        <end position="281"/>
    </location>
</feature>
<feature type="transmembrane region" description="Helical" evidence="1">
    <location>
        <begin position="189"/>
        <end position="209"/>
    </location>
</feature>
<reference evidence="2 3" key="1">
    <citation type="submission" date="2018-06" db="EMBL/GenBank/DDBJ databases">
        <authorList>
            <consortium name="Pathogen Informatics"/>
            <person name="Doyle S."/>
        </authorList>
    </citation>
    <scope>NUCLEOTIDE SEQUENCE [LARGE SCALE GENOMIC DNA]</scope>
    <source>
        <strain evidence="2 3">NCTC13336</strain>
    </source>
</reference>
<dbReference type="GO" id="GO:0016020">
    <property type="term" value="C:membrane"/>
    <property type="evidence" value="ECO:0007669"/>
    <property type="project" value="InterPro"/>
</dbReference>
<dbReference type="GO" id="GO:0031293">
    <property type="term" value="P:membrane protein intracellular domain proteolysis"/>
    <property type="evidence" value="ECO:0007669"/>
    <property type="project" value="TreeGrafter"/>
</dbReference>
<dbReference type="GO" id="GO:0004222">
    <property type="term" value="F:metalloendopeptidase activity"/>
    <property type="evidence" value="ECO:0007669"/>
    <property type="project" value="InterPro"/>
</dbReference>
<feature type="transmembrane region" description="Helical" evidence="1">
    <location>
        <begin position="391"/>
        <end position="414"/>
    </location>
</feature>
<evidence type="ECO:0000256" key="1">
    <source>
        <dbReference type="SAM" id="Phobius"/>
    </source>
</evidence>
<proteinExistence type="predicted"/>
<dbReference type="PANTHER" id="PTHR13325:SF3">
    <property type="entry name" value="MEMBRANE-BOUND TRANSCRIPTION FACTOR SITE-2 PROTEASE"/>
    <property type="match status" value="1"/>
</dbReference>
<dbReference type="Proteomes" id="UP000254293">
    <property type="component" value="Unassembled WGS sequence"/>
</dbReference>
<dbReference type="GO" id="GO:0005737">
    <property type="term" value="C:cytoplasm"/>
    <property type="evidence" value="ECO:0007669"/>
    <property type="project" value="TreeGrafter"/>
</dbReference>
<dbReference type="EMBL" id="UGJJ01000001">
    <property type="protein sequence ID" value="STQ99960.1"/>
    <property type="molecule type" value="Genomic_DNA"/>
</dbReference>
<dbReference type="InterPro" id="IPR001193">
    <property type="entry name" value="MBTPS2"/>
</dbReference>
<organism evidence="2 3">
    <name type="scientific">Kingella potus</name>
    <dbReference type="NCBI Taxonomy" id="265175"/>
    <lineage>
        <taxon>Bacteria</taxon>
        <taxon>Pseudomonadati</taxon>
        <taxon>Pseudomonadota</taxon>
        <taxon>Betaproteobacteria</taxon>
        <taxon>Neisseriales</taxon>
        <taxon>Neisseriaceae</taxon>
        <taxon>Kingella</taxon>
    </lineage>
</organism>
<accession>A0A377QYZ5</accession>
<dbReference type="InterPro" id="IPR041881">
    <property type="entry name" value="PqqD_sf"/>
</dbReference>
<protein>
    <submittedName>
        <fullName evidence="2">Peptidase family M50</fullName>
    </submittedName>
</protein>
<keyword evidence="1" id="KW-0812">Transmembrane</keyword>
<feature type="transmembrane region" description="Helical" evidence="1">
    <location>
        <begin position="287"/>
        <end position="306"/>
    </location>
</feature>
<keyword evidence="3" id="KW-1185">Reference proteome</keyword>
<keyword evidence="1" id="KW-1133">Transmembrane helix</keyword>
<evidence type="ECO:0000313" key="2">
    <source>
        <dbReference type="EMBL" id="STQ99960.1"/>
    </source>
</evidence>
<feature type="transmembrane region" description="Helical" evidence="1">
    <location>
        <begin position="434"/>
        <end position="453"/>
    </location>
</feature>
<evidence type="ECO:0000313" key="3">
    <source>
        <dbReference type="Proteomes" id="UP000254293"/>
    </source>
</evidence>
<dbReference type="AlphaFoldDB" id="A0A377QYZ5"/>
<sequence length="721" mass="82536">MQVLFSEHWHLVRYLQPQLRNSVAALPRTLRGKLWVLLHDEFTHKFIRVTPDAWRIIELMDGRRTLDEIWETACARADGEGYQAVVGQHELVQILGQLYSNDMLATQVPADASEMLARFRKQRFNRIKQSYFNPLSIKIPLFYPDRWFDLQCGLADLLFSRRAFVLWLICVLPAVVLVCQHWVALTENFSDRVLAAHNLFILWFTYPVVKSIHEWAHGMAVKAWRGSVREIGLMLILFMPVPYVDAGSSYRFVSKWQRAAVAAAGIMAELLLGALAMYVWLWAEAGVVRALAFNVILISGVSTLFVNGNPLMRYDGYYILTDLLEIPNLMQRSKNYWVYLSDRFLFGSKEAKPPPNTERERFWLFTYGATAPVYRFAIMLSLIWFVAQQYFFFGVLMALVSAWLTLLMPLYKAVKHLFSGNSLARCRLQALRRFYALVAMLVLMVFGVPLPFYSVREGVVWLPEQTVVRAPADGHLSSYVAKPNQAVQAGDAVLVLSNPRIQQEKQLAVERMNALALQIRQNQPQNLARLRVLIQQQNAEAAKLDRLQQETDQLTVRAQSAGYWHTADMKQLEGRFAKKGSILGYVVAKASNTVRVAVHQDDMKLIEERLHAVQIRSATHIERNYSAILSRITPRGDFELASPALSIEGGGKIATHPGESGGQQALERFFDVDLNISRNQANDEAWVFGQRVYVRFDFGNTPLAWQWFVRLKQLFLKELYV</sequence>
<gene>
    <name evidence="2" type="ORF">NCTC13336_00148</name>
</gene>